<keyword evidence="5" id="KW-0926">Vacuole</keyword>
<feature type="transmembrane region" description="Helical" evidence="9">
    <location>
        <begin position="342"/>
        <end position="362"/>
    </location>
</feature>
<dbReference type="Gene3D" id="3.40.630.10">
    <property type="entry name" value="Zn peptidases"/>
    <property type="match status" value="1"/>
</dbReference>
<gene>
    <name evidence="11" type="ORF">C5O00_05920</name>
</gene>
<dbReference type="Pfam" id="PF04389">
    <property type="entry name" value="Peptidase_M28"/>
    <property type="match status" value="1"/>
</dbReference>
<evidence type="ECO:0000259" key="10">
    <source>
        <dbReference type="Pfam" id="PF04389"/>
    </source>
</evidence>
<dbReference type="AlphaFoldDB" id="A0A2S0HVP5"/>
<keyword evidence="9" id="KW-0812">Transmembrane</keyword>
<keyword evidence="6 9" id="KW-1133">Transmembrane helix</keyword>
<evidence type="ECO:0000256" key="6">
    <source>
        <dbReference type="ARBA" id="ARBA00022989"/>
    </source>
</evidence>
<feature type="transmembrane region" description="Helical" evidence="9">
    <location>
        <begin position="551"/>
        <end position="568"/>
    </location>
</feature>
<dbReference type="InterPro" id="IPR045175">
    <property type="entry name" value="M28_fam"/>
</dbReference>
<dbReference type="OrthoDB" id="9778250at2"/>
<feature type="transmembrane region" description="Helical" evidence="9">
    <location>
        <begin position="416"/>
        <end position="436"/>
    </location>
</feature>
<feature type="transmembrane region" description="Helical" evidence="9">
    <location>
        <begin position="525"/>
        <end position="546"/>
    </location>
</feature>
<dbReference type="GO" id="GO:0006508">
    <property type="term" value="P:proteolysis"/>
    <property type="evidence" value="ECO:0007669"/>
    <property type="project" value="InterPro"/>
</dbReference>
<evidence type="ECO:0000313" key="11">
    <source>
        <dbReference type="EMBL" id="AVI50732.1"/>
    </source>
</evidence>
<evidence type="ECO:0000256" key="3">
    <source>
        <dbReference type="ARBA" id="ARBA00010918"/>
    </source>
</evidence>
<protein>
    <recommendedName>
        <fullName evidence="4">Vacuolar membrane protease</fullName>
    </recommendedName>
    <alternativeName>
        <fullName evidence="8">FXNA-related family protease 1</fullName>
    </alternativeName>
</protein>
<dbReference type="PANTHER" id="PTHR12147">
    <property type="entry name" value="METALLOPEPTIDASE M28 FAMILY MEMBER"/>
    <property type="match status" value="1"/>
</dbReference>
<evidence type="ECO:0000256" key="4">
    <source>
        <dbReference type="ARBA" id="ARBA00017435"/>
    </source>
</evidence>
<sequence length="804" mass="90114">MKQLTALASFLLILGLIYFSFSSLMPSGGTSEDTPETEFSTARALTILKEISKAPHYHANEEHTRVREFLVAEMQKMGLEVETQKGYVLSPYWSTVKEGDSVHSIPAGYHMDQPANIMARIKGSGDGKALVLLSHYDSAKVPSPGASDAGSGVVTILESLRAYQASGKTPVNDIIILFTDAEEIGLDGASLFVNEHPWAKDAALVLNFEARGSGGPSNMILETNGGNENLVKAFVEANPEYPVASSLMYSIYKMLPNDTDSTVFREDGDIDSFFFAFIDDHFDYHTANDTVENLDLETLQHQGSYLLPLLHYFADADLENLKASEDHVYVNFPLFKMIHYPFSWILPMLIVAILLFLLLLFFGIKQGEMNGKSIARGFAATFLSLVVCGLVGYFGWELIVYLYPEYNEIQHGFKYNGHSYIAFFVLISISISFWIFRRFGKGQKVAGMLVAPIFIWILLNVVVSVFLKGAGYFIIPVFFALISLWVVIRQEKPNLLLLALLAAPAIFLFAPLVQFFPVGLGSDHVFISSVFTVLLFGLVYTVFGYYSSKRLIAIICLLVGIGYFIQAHNRSDFTEERQKPNSLVYYHNSDKGAAYWVTYDKILDDWTRGYLGEDPEPASKHIESAAGSKYNTSFRYAAEAPLKDIAPFEVRLDKDSLTTDGREISFTIVPKREVTELFIYSDTTNTYSKLSFNGNEGPMDEKGNAHANIANKRLLRYYLGKGDSLNISLTSPGKDNLEFTVLEYSYDLLSHPQFTINQRPRHMMPKPFINTDAIVVKRSFTLDELRKQKQDTLGYTVEELIGNE</sequence>
<feature type="transmembrane region" description="Helical" evidence="9">
    <location>
        <begin position="445"/>
        <end position="463"/>
    </location>
</feature>
<comment type="subcellular location">
    <subcellularLocation>
        <location evidence="2">Vacuole membrane</location>
        <topology evidence="2">Multi-pass membrane protein</topology>
    </subcellularLocation>
</comment>
<dbReference type="Proteomes" id="UP000238442">
    <property type="component" value="Chromosome"/>
</dbReference>
<feature type="domain" description="Peptidase M28" evidence="10">
    <location>
        <begin position="116"/>
        <end position="307"/>
    </location>
</feature>
<dbReference type="GO" id="GO:0005774">
    <property type="term" value="C:vacuolar membrane"/>
    <property type="evidence" value="ECO:0007669"/>
    <property type="project" value="UniProtKB-SubCell"/>
</dbReference>
<feature type="transmembrane region" description="Helical" evidence="9">
    <location>
        <begin position="495"/>
        <end position="513"/>
    </location>
</feature>
<dbReference type="KEGG" id="aue:C5O00_05920"/>
<reference evidence="11 12" key="1">
    <citation type="submission" date="2018-02" db="EMBL/GenBank/DDBJ databases">
        <title>Genomic analysis of the strain RR4-38 isolated from a seawater recirculating aquaculture system.</title>
        <authorList>
            <person name="Kim Y.-S."/>
            <person name="Jang Y.H."/>
            <person name="Kim K.-H."/>
        </authorList>
    </citation>
    <scope>NUCLEOTIDE SEQUENCE [LARGE SCALE GENOMIC DNA]</scope>
    <source>
        <strain evidence="11 12">RR4-38</strain>
    </source>
</reference>
<keyword evidence="7" id="KW-0325">Glycoprotein</keyword>
<comment type="similarity">
    <text evidence="3">Belongs to the peptidase M28 family.</text>
</comment>
<evidence type="ECO:0000313" key="12">
    <source>
        <dbReference type="Proteomes" id="UP000238442"/>
    </source>
</evidence>
<dbReference type="EMBL" id="CP027062">
    <property type="protein sequence ID" value="AVI50732.1"/>
    <property type="molecule type" value="Genomic_DNA"/>
</dbReference>
<feature type="transmembrane region" description="Helical" evidence="9">
    <location>
        <begin position="374"/>
        <end position="396"/>
    </location>
</feature>
<dbReference type="RefSeq" id="WP_105215798.1">
    <property type="nucleotide sequence ID" value="NZ_CP027062.1"/>
</dbReference>
<evidence type="ECO:0000256" key="9">
    <source>
        <dbReference type="SAM" id="Phobius"/>
    </source>
</evidence>
<evidence type="ECO:0000256" key="1">
    <source>
        <dbReference type="ARBA" id="ARBA00003273"/>
    </source>
</evidence>
<dbReference type="SUPFAM" id="SSF53187">
    <property type="entry name" value="Zn-dependent exopeptidases"/>
    <property type="match status" value="1"/>
</dbReference>
<proteinExistence type="inferred from homology"/>
<name>A0A2S0HVP5_9FLAO</name>
<accession>A0A2S0HVP5</accession>
<dbReference type="PANTHER" id="PTHR12147:SF58">
    <property type="entry name" value="VACUOLAR MEMBRANE PROTEASE"/>
    <property type="match status" value="1"/>
</dbReference>
<comment type="function">
    <text evidence="1">May be involved in vacuolar sorting and osmoregulation.</text>
</comment>
<evidence type="ECO:0000256" key="8">
    <source>
        <dbReference type="ARBA" id="ARBA00031512"/>
    </source>
</evidence>
<dbReference type="InterPro" id="IPR007484">
    <property type="entry name" value="Peptidase_M28"/>
</dbReference>
<evidence type="ECO:0000256" key="5">
    <source>
        <dbReference type="ARBA" id="ARBA00022554"/>
    </source>
</evidence>
<keyword evidence="9" id="KW-0472">Membrane</keyword>
<organism evidence="11 12">
    <name type="scientific">Pukyongia salina</name>
    <dbReference type="NCBI Taxonomy" id="2094025"/>
    <lineage>
        <taxon>Bacteria</taxon>
        <taxon>Pseudomonadati</taxon>
        <taxon>Bacteroidota</taxon>
        <taxon>Flavobacteriia</taxon>
        <taxon>Flavobacteriales</taxon>
        <taxon>Flavobacteriaceae</taxon>
        <taxon>Pukyongia</taxon>
    </lineage>
</organism>
<evidence type="ECO:0000256" key="2">
    <source>
        <dbReference type="ARBA" id="ARBA00004128"/>
    </source>
</evidence>
<evidence type="ECO:0000256" key="7">
    <source>
        <dbReference type="ARBA" id="ARBA00023180"/>
    </source>
</evidence>
<feature type="transmembrane region" description="Helical" evidence="9">
    <location>
        <begin position="469"/>
        <end position="488"/>
    </location>
</feature>
<dbReference type="GO" id="GO:0008235">
    <property type="term" value="F:metalloexopeptidase activity"/>
    <property type="evidence" value="ECO:0007669"/>
    <property type="project" value="InterPro"/>
</dbReference>
<keyword evidence="12" id="KW-1185">Reference proteome</keyword>